<keyword evidence="3" id="KW-0687">Ribonucleoprotein</keyword>
<evidence type="ECO:0000256" key="1">
    <source>
        <dbReference type="ARBA" id="ARBA00010761"/>
    </source>
</evidence>
<proteinExistence type="inferred from homology"/>
<organism evidence="4">
    <name type="scientific">Pterocladia robusta</name>
    <dbReference type="NCBI Taxonomy" id="1911547"/>
    <lineage>
        <taxon>Eukaryota</taxon>
        <taxon>Rhodophyta</taxon>
        <taxon>Florideophyceae</taxon>
        <taxon>Rhodymeniophycidae</taxon>
        <taxon>Gelidiales</taxon>
        <taxon>Pterocladiaceae</taxon>
        <taxon>Pterocladia</taxon>
    </lineage>
</organism>
<dbReference type="GeneID" id="30214397"/>
<reference evidence="4" key="1">
    <citation type="journal article" date="2016" name="Sci. Rep.">
        <title>Mitogenomes from type specimens, a genotyping tool for morphologically simple species: ten genomes of agar-producing red algae.</title>
        <authorList>
            <person name="Boo G.H."/>
            <person name="Hughey J.R."/>
            <person name="Miller K.A."/>
            <person name="Boo S.M."/>
        </authorList>
    </citation>
    <scope>NUCLEOTIDE SEQUENCE</scope>
</reference>
<accession>A0A1D8X7T3</accession>
<dbReference type="GO" id="GO:0005840">
    <property type="term" value="C:ribosome"/>
    <property type="evidence" value="ECO:0007669"/>
    <property type="project" value="UniProtKB-KW"/>
</dbReference>
<evidence type="ECO:0000256" key="3">
    <source>
        <dbReference type="ARBA" id="ARBA00023274"/>
    </source>
</evidence>
<keyword evidence="2 4" id="KW-0689">Ribosomal protein</keyword>
<reference evidence="4" key="2">
    <citation type="submission" date="2016-06" db="EMBL/GenBank/DDBJ databases">
        <authorList>
            <person name="Kjaerup R.B."/>
            <person name="Dalgaard T.S."/>
            <person name="Juul-Madsen H.R."/>
        </authorList>
    </citation>
    <scope>NUCLEOTIDE SEQUENCE</scope>
</reference>
<geneLocation type="mitochondrion" evidence="4"/>
<dbReference type="InterPro" id="IPR036419">
    <property type="entry name" value="Ribosomal_S3_C_sf"/>
</dbReference>
<comment type="similarity">
    <text evidence="1">Belongs to the universal ribosomal protein uS3 family.</text>
</comment>
<dbReference type="Gene3D" id="3.30.1140.32">
    <property type="entry name" value="Ribosomal protein S3, C-terminal domain"/>
    <property type="match status" value="1"/>
</dbReference>
<evidence type="ECO:0000313" key="4">
    <source>
        <dbReference type="EMBL" id="AOX49099.1"/>
    </source>
</evidence>
<dbReference type="RefSeq" id="YP_009317647.1">
    <property type="nucleotide sequence ID" value="NC_031844.1"/>
</dbReference>
<dbReference type="GO" id="GO:1990904">
    <property type="term" value="C:ribonucleoprotein complex"/>
    <property type="evidence" value="ECO:0007669"/>
    <property type="project" value="UniProtKB-KW"/>
</dbReference>
<evidence type="ECO:0000256" key="2">
    <source>
        <dbReference type="ARBA" id="ARBA00022980"/>
    </source>
</evidence>
<gene>
    <name evidence="4" type="primary">rps3</name>
</gene>
<dbReference type="SUPFAM" id="SSF54821">
    <property type="entry name" value="Ribosomal protein S3 C-terminal domain"/>
    <property type="match status" value="1"/>
</dbReference>
<dbReference type="AlphaFoldDB" id="A0A1D8X7T3"/>
<protein>
    <submittedName>
        <fullName evidence="4">Ribosomal protein S3</fullName>
    </submittedName>
</protein>
<name>A0A1D8X7T3_9FLOR</name>
<sequence length="231" mass="27122">MAQKTNPNALRLGSTQVWETTIQNYGKKSSIYSFSLIKHFLANKLAFFHFQPVKKDMILSKRFTIHHKWIGLNLKCSDKRSQLSKEFEKSLSLIYSKKVKIKNFHMIKTYVTAEFLTSYVEYLFTKNFSLKKISLNVFIFLKTCLNMEKIIYSNNTILILNLIGFKIKISGRFDNSRNQMAKSYEQSFGSLSLVRLENYVEFYNKSIFTKLGVCGFQVWLFYKITYSDGDQ</sequence>
<keyword evidence="4" id="KW-0496">Mitochondrion</keyword>
<dbReference type="EMBL" id="KX427237">
    <property type="protein sequence ID" value="AOX49099.1"/>
    <property type="molecule type" value="Genomic_DNA"/>
</dbReference>